<gene>
    <name evidence="5" type="ORF">PLBR_LOCUS6457</name>
</gene>
<evidence type="ECO:0000256" key="1">
    <source>
        <dbReference type="ARBA" id="ARBA00022574"/>
    </source>
</evidence>
<dbReference type="Gene3D" id="2.130.10.10">
    <property type="entry name" value="YVTN repeat-like/Quinoprotein amine dehydrogenase"/>
    <property type="match status" value="1"/>
</dbReference>
<comment type="similarity">
    <text evidence="3">Belongs to the WD repeat PROPPIN family.</text>
</comment>
<dbReference type="InterPro" id="IPR001680">
    <property type="entry name" value="WD40_rpt"/>
</dbReference>
<dbReference type="AlphaFoldDB" id="A0A3P3YGF8"/>
<dbReference type="Proteomes" id="UP000290189">
    <property type="component" value="Unassembled WGS sequence"/>
</dbReference>
<geneLocation type="mitochondrion" evidence="5"/>
<feature type="region of interest" description="Disordered" evidence="4">
    <location>
        <begin position="1"/>
        <end position="35"/>
    </location>
</feature>
<proteinExistence type="inferred from homology"/>
<dbReference type="InterPro" id="IPR048720">
    <property type="entry name" value="PROPPIN"/>
</dbReference>
<sequence>MGDTEHRAEVAADDIDDHGMATDAVPSGEAPVAEDAAWNAQPLADVDPPPVVPRPVAIVDDDDDTPCEILSVSFNQDYQCVAVGTSNGFRIYNCDPFKRTFRREPMQGGIGLIEMLFRCNILALVGGGRNPRYPPNKVMIWDDHQSRCIGELSFRSEVRRVRLRRDRIIVVLDQKIYVYNFADLKLLDHIETVRNPDGLCSVCALPASNVLVCPGLQRGHVRVELYSMESRPTTLIPAHESAISALATNSDGSLCATASQKGTLLRIWDTSRGALVQEVRRGADRARVTSIAFNADSTFLVASSDKGTVHIFRLSYPQRDDHPEPVSVGGGHSSSSSLGFVKGYLPKYFSSEWSHSRFRVPDTDTIVAFGTEPNTIIVVSTQGMAYKAKFNPDVPGECTQESCVQFCGNII</sequence>
<evidence type="ECO:0000313" key="5">
    <source>
        <dbReference type="EMBL" id="SPQ99242.1"/>
    </source>
</evidence>
<dbReference type="PANTHER" id="PTHR11227">
    <property type="entry name" value="WD-REPEAT PROTEIN INTERACTING WITH PHOSPHOINOSIDES WIPI -RELATED"/>
    <property type="match status" value="1"/>
</dbReference>
<keyword evidence="1" id="KW-0853">WD repeat</keyword>
<dbReference type="SMART" id="SM00320">
    <property type="entry name" value="WD40"/>
    <property type="match status" value="4"/>
</dbReference>
<keyword evidence="5" id="KW-0496">Mitochondrion</keyword>
<dbReference type="InterPro" id="IPR036322">
    <property type="entry name" value="WD40_repeat_dom_sf"/>
</dbReference>
<evidence type="ECO:0000313" key="6">
    <source>
        <dbReference type="Proteomes" id="UP000290189"/>
    </source>
</evidence>
<name>A0A3P3YGF8_PLABS</name>
<accession>A0A3P3YGF8</accession>
<reference evidence="5 6" key="1">
    <citation type="submission" date="2018-03" db="EMBL/GenBank/DDBJ databases">
        <authorList>
            <person name="Fogelqvist J."/>
        </authorList>
    </citation>
    <scope>NUCLEOTIDE SEQUENCE [LARGE SCALE GENOMIC DNA]</scope>
</reference>
<dbReference type="EMBL" id="OVEO01000011">
    <property type="protein sequence ID" value="SPQ99242.1"/>
    <property type="molecule type" value="Genomic_DNA"/>
</dbReference>
<evidence type="ECO:0000256" key="4">
    <source>
        <dbReference type="SAM" id="MobiDB-lite"/>
    </source>
</evidence>
<dbReference type="SUPFAM" id="SSF50978">
    <property type="entry name" value="WD40 repeat-like"/>
    <property type="match status" value="1"/>
</dbReference>
<feature type="compositionally biased region" description="Basic and acidic residues" evidence="4">
    <location>
        <begin position="1"/>
        <end position="10"/>
    </location>
</feature>
<protein>
    <submittedName>
        <fullName evidence="5">Uncharacterized protein</fullName>
    </submittedName>
</protein>
<evidence type="ECO:0000256" key="2">
    <source>
        <dbReference type="ARBA" id="ARBA00022737"/>
    </source>
</evidence>
<dbReference type="GO" id="GO:0005737">
    <property type="term" value="C:cytoplasm"/>
    <property type="evidence" value="ECO:0007669"/>
    <property type="project" value="UniProtKB-ARBA"/>
</dbReference>
<keyword evidence="2" id="KW-0677">Repeat</keyword>
<dbReference type="Pfam" id="PF21032">
    <property type="entry name" value="PROPPIN"/>
    <property type="match status" value="1"/>
</dbReference>
<evidence type="ECO:0000256" key="3">
    <source>
        <dbReference type="ARBA" id="ARBA00025740"/>
    </source>
</evidence>
<dbReference type="InterPro" id="IPR015943">
    <property type="entry name" value="WD40/YVTN_repeat-like_dom_sf"/>
</dbReference>
<organism evidence="5 6">
    <name type="scientific">Plasmodiophora brassicae</name>
    <name type="common">Clubroot disease agent</name>
    <dbReference type="NCBI Taxonomy" id="37360"/>
    <lineage>
        <taxon>Eukaryota</taxon>
        <taxon>Sar</taxon>
        <taxon>Rhizaria</taxon>
        <taxon>Endomyxa</taxon>
        <taxon>Phytomyxea</taxon>
        <taxon>Plasmodiophorida</taxon>
        <taxon>Plasmodiophoridae</taxon>
        <taxon>Plasmodiophora</taxon>
    </lineage>
</organism>